<dbReference type="SUPFAM" id="SSF54928">
    <property type="entry name" value="RNA-binding domain, RBD"/>
    <property type="match status" value="2"/>
</dbReference>
<dbReference type="PROSITE" id="PS50102">
    <property type="entry name" value="RRM"/>
    <property type="match status" value="2"/>
</dbReference>
<dbReference type="GO" id="GO:0010468">
    <property type="term" value="P:regulation of gene expression"/>
    <property type="evidence" value="ECO:0007669"/>
    <property type="project" value="TreeGrafter"/>
</dbReference>
<dbReference type="SMART" id="SM00360">
    <property type="entry name" value="RRM"/>
    <property type="match status" value="2"/>
</dbReference>
<dbReference type="Pfam" id="PF00076">
    <property type="entry name" value="RRM_1"/>
    <property type="match status" value="2"/>
</dbReference>
<accession>A0A132A8H3</accession>
<evidence type="ECO:0000256" key="5">
    <source>
        <dbReference type="SAM" id="MobiDB-lite"/>
    </source>
</evidence>
<dbReference type="Proteomes" id="UP000616769">
    <property type="component" value="Unassembled WGS sequence"/>
</dbReference>
<organism evidence="7 8">
    <name type="scientific">Sarcoptes scabiei</name>
    <name type="common">Itch mite</name>
    <name type="synonym">Acarus scabiei</name>
    <dbReference type="NCBI Taxonomy" id="52283"/>
    <lineage>
        <taxon>Eukaryota</taxon>
        <taxon>Metazoa</taxon>
        <taxon>Ecdysozoa</taxon>
        <taxon>Arthropoda</taxon>
        <taxon>Chelicerata</taxon>
        <taxon>Arachnida</taxon>
        <taxon>Acari</taxon>
        <taxon>Acariformes</taxon>
        <taxon>Sarcoptiformes</taxon>
        <taxon>Astigmata</taxon>
        <taxon>Psoroptidia</taxon>
        <taxon>Sarcoptoidea</taxon>
        <taxon>Sarcoptidae</taxon>
        <taxon>Sarcoptinae</taxon>
        <taxon>Sarcoptes</taxon>
    </lineage>
</organism>
<dbReference type="EMBL" id="JXLN01011455">
    <property type="protein sequence ID" value="KPM07282.1"/>
    <property type="molecule type" value="Genomic_DNA"/>
</dbReference>
<evidence type="ECO:0000256" key="1">
    <source>
        <dbReference type="ARBA" id="ARBA00004123"/>
    </source>
</evidence>
<evidence type="ECO:0000256" key="4">
    <source>
        <dbReference type="PROSITE-ProRule" id="PRU00176"/>
    </source>
</evidence>
<evidence type="ECO:0000259" key="6">
    <source>
        <dbReference type="PROSITE" id="PS50102"/>
    </source>
</evidence>
<evidence type="ECO:0000313" key="8">
    <source>
        <dbReference type="Proteomes" id="UP000616769"/>
    </source>
</evidence>
<evidence type="ECO:0000313" key="7">
    <source>
        <dbReference type="EMBL" id="KPM07282.1"/>
    </source>
</evidence>
<dbReference type="InterPro" id="IPR035979">
    <property type="entry name" value="RBD_domain_sf"/>
</dbReference>
<feature type="region of interest" description="Disordered" evidence="5">
    <location>
        <begin position="236"/>
        <end position="307"/>
    </location>
</feature>
<comment type="subcellular location">
    <subcellularLocation>
        <location evidence="1">Nucleus</location>
    </subcellularLocation>
</comment>
<reference evidence="7 8" key="1">
    <citation type="journal article" date="2015" name="Parasit. Vectors">
        <title>Draft genome of the scabies mite.</title>
        <authorList>
            <person name="Rider S.D.Jr."/>
            <person name="Morgan M.S."/>
            <person name="Arlian L.G."/>
        </authorList>
    </citation>
    <scope>NUCLEOTIDE SEQUENCE [LARGE SCALE GENOMIC DNA]</scope>
    <source>
        <strain evidence="7">Arlian Lab</strain>
    </source>
</reference>
<sequence>MADCLMSNQIPQRTSNNFGGTAGGSNGGGMINDENRKLFVGGLSWETVEKDIFDYFNHFGKVEKVNIKYDLNTGRSRGFGFITFVNDETVDAVLKTGPHVIKNRTVDPKRPKGKTGLKKIFVGGVDADLCNDDIKAYFEQFGPIENIERPFDRQRNRQREFCFIIFESGESAESAIMMPKQLIGGKECDIKLAHPHRNNQNNMYHQNGGSGMNNVGGMMMNRGGRSPQNNGFFMKNRNQGMGSDWRSSNQHHHPHHHQNGNYRGGSNQGPDHYSDTRFLTHIDTIPSTNSYSNYKPGGYSNSNNFPY</sequence>
<dbReference type="PANTHER" id="PTHR48033">
    <property type="entry name" value="RNA-BINDING (RRM/RBD/RNP MOTIFS) FAMILY PROTEIN"/>
    <property type="match status" value="1"/>
</dbReference>
<dbReference type="AlphaFoldDB" id="A0A132A8H3"/>
<dbReference type="GO" id="GO:0000785">
    <property type="term" value="C:chromatin"/>
    <property type="evidence" value="ECO:0007669"/>
    <property type="project" value="TreeGrafter"/>
</dbReference>
<evidence type="ECO:0000256" key="2">
    <source>
        <dbReference type="ARBA" id="ARBA00022884"/>
    </source>
</evidence>
<keyword evidence="2 4" id="KW-0694">RNA-binding</keyword>
<dbReference type="Gene3D" id="3.30.70.330">
    <property type="match status" value="2"/>
</dbReference>
<dbReference type="GO" id="GO:0005654">
    <property type="term" value="C:nucleoplasm"/>
    <property type="evidence" value="ECO:0007669"/>
    <property type="project" value="TreeGrafter"/>
</dbReference>
<feature type="compositionally biased region" description="Polar residues" evidence="5">
    <location>
        <begin position="236"/>
        <end position="248"/>
    </location>
</feature>
<feature type="domain" description="RRM" evidence="6">
    <location>
        <begin position="118"/>
        <end position="195"/>
    </location>
</feature>
<dbReference type="OrthoDB" id="1875751at2759"/>
<proteinExistence type="predicted"/>
<dbReference type="VEuPathDB" id="VectorBase:SSCA008363"/>
<dbReference type="InterPro" id="IPR012677">
    <property type="entry name" value="Nucleotide-bd_a/b_plait_sf"/>
</dbReference>
<feature type="compositionally biased region" description="Basic residues" evidence="5">
    <location>
        <begin position="249"/>
        <end position="258"/>
    </location>
</feature>
<comment type="caution">
    <text evidence="7">The sequence shown here is derived from an EMBL/GenBank/DDBJ whole genome shotgun (WGS) entry which is preliminary data.</text>
</comment>
<feature type="domain" description="RRM" evidence="6">
    <location>
        <begin position="36"/>
        <end position="113"/>
    </location>
</feature>
<dbReference type="InterPro" id="IPR000504">
    <property type="entry name" value="RRM_dom"/>
</dbReference>
<feature type="compositionally biased region" description="Polar residues" evidence="5">
    <location>
        <begin position="285"/>
        <end position="307"/>
    </location>
</feature>
<evidence type="ECO:0000256" key="3">
    <source>
        <dbReference type="ARBA" id="ARBA00023242"/>
    </source>
</evidence>
<dbReference type="GO" id="GO:0003723">
    <property type="term" value="F:RNA binding"/>
    <property type="evidence" value="ECO:0007669"/>
    <property type="project" value="UniProtKB-UniRule"/>
</dbReference>
<keyword evidence="3" id="KW-0539">Nucleus</keyword>
<protein>
    <submittedName>
        <fullName evidence="7">RNA-binding protein squid-like protein</fullName>
    </submittedName>
</protein>
<dbReference type="PANTHER" id="PTHR48033:SF10">
    <property type="entry name" value="RNA-BINDING PROTEIN SQUID"/>
    <property type="match status" value="1"/>
</dbReference>
<gene>
    <name evidence="7" type="ORF">QR98_0057710</name>
</gene>
<name>A0A132A8H3_SARSC</name>